<proteinExistence type="predicted"/>
<name>A0A7Y9WID7_9BURK</name>
<organism evidence="1 2">
    <name type="scientific">Paraburkholderia bryophila</name>
    <dbReference type="NCBI Taxonomy" id="420952"/>
    <lineage>
        <taxon>Bacteria</taxon>
        <taxon>Pseudomonadati</taxon>
        <taxon>Pseudomonadota</taxon>
        <taxon>Betaproteobacteria</taxon>
        <taxon>Burkholderiales</taxon>
        <taxon>Burkholderiaceae</taxon>
        <taxon>Paraburkholderia</taxon>
    </lineage>
</organism>
<dbReference type="Proteomes" id="UP000540929">
    <property type="component" value="Unassembled WGS sequence"/>
</dbReference>
<accession>A0A7Y9WID7</accession>
<evidence type="ECO:0000313" key="2">
    <source>
        <dbReference type="Proteomes" id="UP000540929"/>
    </source>
</evidence>
<dbReference type="EMBL" id="JACCAS010000001">
    <property type="protein sequence ID" value="NYH21429.1"/>
    <property type="molecule type" value="Genomic_DNA"/>
</dbReference>
<protein>
    <submittedName>
        <fullName evidence="1">Uncharacterized protein</fullName>
    </submittedName>
</protein>
<gene>
    <name evidence="1" type="ORF">GGD40_000908</name>
</gene>
<comment type="caution">
    <text evidence="1">The sequence shown here is derived from an EMBL/GenBank/DDBJ whole genome shotgun (WGS) entry which is preliminary data.</text>
</comment>
<evidence type="ECO:0000313" key="1">
    <source>
        <dbReference type="EMBL" id="NYH21429.1"/>
    </source>
</evidence>
<reference evidence="1 2" key="1">
    <citation type="submission" date="2020-07" db="EMBL/GenBank/DDBJ databases">
        <title>Exploring microbial biodiversity for novel pathways involved in the catabolism of aromatic compounds derived from lignin.</title>
        <authorList>
            <person name="Elkins J."/>
        </authorList>
    </citation>
    <scope>NUCLEOTIDE SEQUENCE [LARGE SCALE GENOMIC DNA]</scope>
    <source>
        <strain evidence="1 2">H2C3C</strain>
    </source>
</reference>
<dbReference type="AlphaFoldDB" id="A0A7Y9WID7"/>
<keyword evidence="2" id="KW-1185">Reference proteome</keyword>
<dbReference type="RefSeq" id="WP_257030339.1">
    <property type="nucleotide sequence ID" value="NZ_JACCAS010000001.1"/>
</dbReference>
<sequence>MSDTREALRRVCADIGAVSALLGFDDYPGVFALLRKITDLITREAATVPPIDLIIRDVCESDAADPNAANSICIEVDDLRLILENRLGAELAAAPAYPATLKASNDKGDSDISGIQLAASVQSAEWLAEADQLIMRLCDTVYTWARGPKYYERELANRNASNAACDVLKAHLRKHVAAAPASCTDESPAAKRYFHPSCSVFEDMLRSLQHVEAVYRLNVVGDSGDPSSTLDNLQRVIARATADFLPRADESQSHTDDLAVDTFARVMKGKLATAREKGRGGWEQCSPVDLSRFLREHVEKGDPRDVANFCMMLWHLGAQIAPLPRASDAESTGICFFCSMPINGVHETDCPQAAQPVADDTWATAVQPVRYFVYDNECGYEEFATDDERDKAHRAAIEGYLDDGWSEGVESVVSGIVTHKTTQTNLENEPSPCAAHPDHDDDACEACVAWGEWPNHDFETSCQYEPERIDRADDTGVVKTGEAT</sequence>